<dbReference type="PROSITE" id="PS51257">
    <property type="entry name" value="PROKAR_LIPOPROTEIN"/>
    <property type="match status" value="1"/>
</dbReference>
<sequence length="261" mass="29827">MKFNTITALLLSLTLGSSLSSCNKQVAFEQTDRLSIAKNFNLNEVRNNQGELLEQYSYNKDQQLKEALLFGGDRFTFRYNSTANKPIAFNDYQCSYDAQGRLTLVEGPELSTARIQYGHNKIEVIQTTRTIVPGPRPTLSDTLTFLLDDKGTVINATLLPKKIAFEFRYDHNKSPYFRLNEALFPVLLAYPVSEFYGQLAGFISNKNVQRIYQNGINVSTSVEKPLVEDFSYRYDHFKYDVPTSSNSYTGQGSERRYIYSE</sequence>
<feature type="chain" id="PRO_5026735234" description="DUF4595 domain-containing protein" evidence="1">
    <location>
        <begin position="24"/>
        <end position="261"/>
    </location>
</feature>
<evidence type="ECO:0008006" key="4">
    <source>
        <dbReference type="Google" id="ProtNLM"/>
    </source>
</evidence>
<proteinExistence type="predicted"/>
<feature type="signal peptide" evidence="1">
    <location>
        <begin position="1"/>
        <end position="23"/>
    </location>
</feature>
<comment type="caution">
    <text evidence="2">The sequence shown here is derived from an EMBL/GenBank/DDBJ whole genome shotgun (WGS) entry which is preliminary data.</text>
</comment>
<keyword evidence="3" id="KW-1185">Reference proteome</keyword>
<accession>A0A6N8KVF8</accession>
<dbReference type="EMBL" id="WSQA01000003">
    <property type="protein sequence ID" value="MVZ61443.1"/>
    <property type="molecule type" value="Genomic_DNA"/>
</dbReference>
<dbReference type="AlphaFoldDB" id="A0A6N8KVF8"/>
<dbReference type="RefSeq" id="WP_160368086.1">
    <property type="nucleotide sequence ID" value="NZ_WSQA01000003.1"/>
</dbReference>
<evidence type="ECO:0000313" key="2">
    <source>
        <dbReference type="EMBL" id="MVZ61443.1"/>
    </source>
</evidence>
<dbReference type="Proteomes" id="UP000435036">
    <property type="component" value="Unassembled WGS sequence"/>
</dbReference>
<evidence type="ECO:0000256" key="1">
    <source>
        <dbReference type="SAM" id="SignalP"/>
    </source>
</evidence>
<name>A0A6N8KVF8_9SPHI</name>
<reference evidence="2 3" key="1">
    <citation type="submission" date="2019-12" db="EMBL/GenBank/DDBJ databases">
        <authorList>
            <person name="Dong K."/>
        </authorList>
    </citation>
    <scope>NUCLEOTIDE SEQUENCE [LARGE SCALE GENOMIC DNA]</scope>
    <source>
        <strain evidence="2 3">JCM 31225</strain>
    </source>
</reference>
<gene>
    <name evidence="2" type="ORF">GQF63_05355</name>
</gene>
<dbReference type="OrthoDB" id="9994189at2"/>
<evidence type="ECO:0000313" key="3">
    <source>
        <dbReference type="Proteomes" id="UP000435036"/>
    </source>
</evidence>
<keyword evidence="1" id="KW-0732">Signal</keyword>
<protein>
    <recommendedName>
        <fullName evidence="4">DUF4595 domain-containing protein</fullName>
    </recommendedName>
</protein>
<organism evidence="2 3">
    <name type="scientific">Sphingobacterium humi</name>
    <dbReference type="NCBI Taxonomy" id="1796905"/>
    <lineage>
        <taxon>Bacteria</taxon>
        <taxon>Pseudomonadati</taxon>
        <taxon>Bacteroidota</taxon>
        <taxon>Sphingobacteriia</taxon>
        <taxon>Sphingobacteriales</taxon>
        <taxon>Sphingobacteriaceae</taxon>
        <taxon>Sphingobacterium</taxon>
    </lineage>
</organism>